<gene>
    <name evidence="10" type="ORF">PMACD_LOCUS9987</name>
</gene>
<evidence type="ECO:0000313" key="10">
    <source>
        <dbReference type="EMBL" id="CAF4885427.1"/>
    </source>
</evidence>
<dbReference type="Gene3D" id="3.10.10.10">
    <property type="entry name" value="HIV Type 1 Reverse Transcriptase, subunit A, domain 1"/>
    <property type="match status" value="1"/>
</dbReference>
<evidence type="ECO:0000313" key="11">
    <source>
        <dbReference type="Proteomes" id="UP000663880"/>
    </source>
</evidence>
<sequence>MNTDEAMTPEGSPTRKDELQRKRSRRSSKAATKSKRSKKKRKQSSSSSTSSSDSSRSSRSASKKRSKEKGSWSTKQVLDIFYTLQEHKSKTSVLNNNLLNNVIPEFDPSNKTQNIDCWIRKVNECAVIYEWNEKQTIHFALQKLSGLAKKWFEALPSVVFSWSEWQVKLIRAFPNEQNYGRLLEEMLSRTTRSSESLREYFYDKLTLLNRCEISGKKAVDCIIHGILDKSIRSSAQALTCLEPEDLLNFLSSQRPILENNTFNRKRSDNTIVRTGNTASSSSENLLTCFNCRSKGHPYFRCPKPLTKCVKCHRVGHNNDNCKQEPLILRNEPKQTDNQGRKILTISTLNNNSDKFYKTVKVNDKPLTAFIDFGSECSLIKESDAQSLNLTKNSTELPVIKGFGNSKVFPVYRTNVDLKLDEVEVNVEVLVVNNQFLQSALLIGQNVTELPCVTVFKNNRQLTFYQSPDIDTIPQPVKCLKLTLDNDTDVTLSGLVEATAPDADFCGDVYIEDLISGYYQVPVAEESRPLTAFVTPDGHYEFKRMPFGLANAPAVFQRLMNTMLGNKRDELALAYLDDILVPSVTLEEGFERPLQNCKSFGQ</sequence>
<dbReference type="FunFam" id="3.10.10.10:FF:000007">
    <property type="entry name" value="Retrovirus-related Pol polyprotein from transposon 17.6-like Protein"/>
    <property type="match status" value="1"/>
</dbReference>
<dbReference type="InterPro" id="IPR021109">
    <property type="entry name" value="Peptidase_aspartic_dom_sf"/>
</dbReference>
<dbReference type="InterPro" id="IPR053134">
    <property type="entry name" value="RNA-dir_DNA_polymerase"/>
</dbReference>
<evidence type="ECO:0000259" key="9">
    <source>
        <dbReference type="Pfam" id="PF00078"/>
    </source>
</evidence>
<feature type="compositionally biased region" description="Basic residues" evidence="8">
    <location>
        <begin position="22"/>
        <end position="43"/>
    </location>
</feature>
<keyword evidence="2" id="KW-0808">Transferase</keyword>
<evidence type="ECO:0000256" key="8">
    <source>
        <dbReference type="SAM" id="MobiDB-lite"/>
    </source>
</evidence>
<name>A0A821U7Z3_9NEOP</name>
<evidence type="ECO:0000256" key="4">
    <source>
        <dbReference type="ARBA" id="ARBA00022722"/>
    </source>
</evidence>
<dbReference type="GO" id="GO:0008233">
    <property type="term" value="F:peptidase activity"/>
    <property type="evidence" value="ECO:0007669"/>
    <property type="project" value="UniProtKB-KW"/>
</dbReference>
<keyword evidence="6" id="KW-0378">Hydrolase</keyword>
<dbReference type="Gene3D" id="2.40.70.10">
    <property type="entry name" value="Acid Proteases"/>
    <property type="match status" value="1"/>
</dbReference>
<dbReference type="SUPFAM" id="SSF57756">
    <property type="entry name" value="Retrovirus zinc finger-like domains"/>
    <property type="match status" value="1"/>
</dbReference>
<reference evidence="10" key="1">
    <citation type="submission" date="2021-02" db="EMBL/GenBank/DDBJ databases">
        <authorList>
            <person name="Steward A R."/>
        </authorList>
    </citation>
    <scope>NUCLEOTIDE SEQUENCE</scope>
</reference>
<dbReference type="Proteomes" id="UP000663880">
    <property type="component" value="Unassembled WGS sequence"/>
</dbReference>
<proteinExistence type="predicted"/>
<dbReference type="PANTHER" id="PTHR24559:SF444">
    <property type="entry name" value="REVERSE TRANSCRIPTASE DOMAIN-CONTAINING PROTEIN"/>
    <property type="match status" value="1"/>
</dbReference>
<dbReference type="Gene3D" id="4.10.60.10">
    <property type="entry name" value="Zinc finger, CCHC-type"/>
    <property type="match status" value="1"/>
</dbReference>
<accession>A0A821U7Z3</accession>
<feature type="compositionally biased region" description="Low complexity" evidence="8">
    <location>
        <begin position="44"/>
        <end position="60"/>
    </location>
</feature>
<dbReference type="GO" id="GO:0008270">
    <property type="term" value="F:zinc ion binding"/>
    <property type="evidence" value="ECO:0007669"/>
    <property type="project" value="InterPro"/>
</dbReference>
<evidence type="ECO:0000256" key="7">
    <source>
        <dbReference type="ARBA" id="ARBA00022918"/>
    </source>
</evidence>
<keyword evidence="4" id="KW-0540">Nuclease</keyword>
<dbReference type="GO" id="GO:0004519">
    <property type="term" value="F:endonuclease activity"/>
    <property type="evidence" value="ECO:0007669"/>
    <property type="project" value="UniProtKB-KW"/>
</dbReference>
<feature type="region of interest" description="Disordered" evidence="8">
    <location>
        <begin position="1"/>
        <end position="70"/>
    </location>
</feature>
<dbReference type="GO" id="GO:0003676">
    <property type="term" value="F:nucleic acid binding"/>
    <property type="evidence" value="ECO:0007669"/>
    <property type="project" value="InterPro"/>
</dbReference>
<comment type="caution">
    <text evidence="10">The sequence shown here is derived from an EMBL/GenBank/DDBJ whole genome shotgun (WGS) entry which is preliminary data.</text>
</comment>
<feature type="domain" description="Reverse transcriptase" evidence="9">
    <location>
        <begin position="512"/>
        <end position="599"/>
    </location>
</feature>
<dbReference type="Gene3D" id="3.30.70.270">
    <property type="match status" value="1"/>
</dbReference>
<organism evidence="10 11">
    <name type="scientific">Pieris macdunnoughi</name>
    <dbReference type="NCBI Taxonomy" id="345717"/>
    <lineage>
        <taxon>Eukaryota</taxon>
        <taxon>Metazoa</taxon>
        <taxon>Ecdysozoa</taxon>
        <taxon>Arthropoda</taxon>
        <taxon>Hexapoda</taxon>
        <taxon>Insecta</taxon>
        <taxon>Pterygota</taxon>
        <taxon>Neoptera</taxon>
        <taxon>Endopterygota</taxon>
        <taxon>Lepidoptera</taxon>
        <taxon>Glossata</taxon>
        <taxon>Ditrysia</taxon>
        <taxon>Papilionoidea</taxon>
        <taxon>Pieridae</taxon>
        <taxon>Pierinae</taxon>
        <taxon>Pieris</taxon>
    </lineage>
</organism>
<dbReference type="GO" id="GO:0006508">
    <property type="term" value="P:proteolysis"/>
    <property type="evidence" value="ECO:0007669"/>
    <property type="project" value="UniProtKB-KW"/>
</dbReference>
<evidence type="ECO:0000256" key="1">
    <source>
        <dbReference type="ARBA" id="ARBA00022670"/>
    </source>
</evidence>
<dbReference type="EMBL" id="CAJOBZ010000029">
    <property type="protein sequence ID" value="CAF4885427.1"/>
    <property type="molecule type" value="Genomic_DNA"/>
</dbReference>
<dbReference type="InterPro" id="IPR036875">
    <property type="entry name" value="Znf_CCHC_sf"/>
</dbReference>
<evidence type="ECO:0000256" key="3">
    <source>
        <dbReference type="ARBA" id="ARBA00022695"/>
    </source>
</evidence>
<dbReference type="CDD" id="cd01647">
    <property type="entry name" value="RT_LTR"/>
    <property type="match status" value="1"/>
</dbReference>
<dbReference type="InterPro" id="IPR043502">
    <property type="entry name" value="DNA/RNA_pol_sf"/>
</dbReference>
<dbReference type="InterPro" id="IPR000477">
    <property type="entry name" value="RT_dom"/>
</dbReference>
<dbReference type="Pfam" id="PF00078">
    <property type="entry name" value="RVT_1"/>
    <property type="match status" value="1"/>
</dbReference>
<dbReference type="PANTHER" id="PTHR24559">
    <property type="entry name" value="TRANSPOSON TY3-I GAG-POL POLYPROTEIN"/>
    <property type="match status" value="1"/>
</dbReference>
<keyword evidence="1" id="KW-0645">Protease</keyword>
<keyword evidence="7" id="KW-0695">RNA-directed DNA polymerase</keyword>
<keyword evidence="11" id="KW-1185">Reference proteome</keyword>
<evidence type="ECO:0000256" key="5">
    <source>
        <dbReference type="ARBA" id="ARBA00022759"/>
    </source>
</evidence>
<dbReference type="OrthoDB" id="115435at2759"/>
<protein>
    <recommendedName>
        <fullName evidence="9">Reverse transcriptase domain-containing protein</fullName>
    </recommendedName>
</protein>
<evidence type="ECO:0000256" key="2">
    <source>
        <dbReference type="ARBA" id="ARBA00022679"/>
    </source>
</evidence>
<dbReference type="SUPFAM" id="SSF56672">
    <property type="entry name" value="DNA/RNA polymerases"/>
    <property type="match status" value="1"/>
</dbReference>
<evidence type="ECO:0000256" key="6">
    <source>
        <dbReference type="ARBA" id="ARBA00022801"/>
    </source>
</evidence>
<dbReference type="AlphaFoldDB" id="A0A821U7Z3"/>
<keyword evidence="5" id="KW-0255">Endonuclease</keyword>
<keyword evidence="3" id="KW-0548">Nucleotidyltransferase</keyword>
<dbReference type="InterPro" id="IPR043128">
    <property type="entry name" value="Rev_trsase/Diguanyl_cyclase"/>
</dbReference>
<dbReference type="Pfam" id="PF13650">
    <property type="entry name" value="Asp_protease_2"/>
    <property type="match status" value="1"/>
</dbReference>
<dbReference type="GO" id="GO:0003964">
    <property type="term" value="F:RNA-directed DNA polymerase activity"/>
    <property type="evidence" value="ECO:0007669"/>
    <property type="project" value="UniProtKB-KW"/>
</dbReference>
<dbReference type="SUPFAM" id="SSF50630">
    <property type="entry name" value="Acid proteases"/>
    <property type="match status" value="1"/>
</dbReference>